<evidence type="ECO:0000313" key="3">
    <source>
        <dbReference type="EMBL" id="ASG23189.1"/>
    </source>
</evidence>
<dbReference type="PANTHER" id="PTHR43441:SF2">
    <property type="entry name" value="FAMILY ACETYLTRANSFERASE, PUTATIVE (AFU_ORTHOLOGUE AFUA_7G00850)-RELATED"/>
    <property type="match status" value="1"/>
</dbReference>
<dbReference type="PANTHER" id="PTHR43441">
    <property type="entry name" value="RIBOSOMAL-PROTEIN-SERINE ACETYLTRANSFERASE"/>
    <property type="match status" value="1"/>
</dbReference>
<organism evidence="3 4">
    <name type="scientific">Nitrospirillum viridazoti CBAmc</name>
    <dbReference type="NCBI Taxonomy" id="1441467"/>
    <lineage>
        <taxon>Bacteria</taxon>
        <taxon>Pseudomonadati</taxon>
        <taxon>Pseudomonadota</taxon>
        <taxon>Alphaproteobacteria</taxon>
        <taxon>Rhodospirillales</taxon>
        <taxon>Azospirillaceae</taxon>
        <taxon>Nitrospirillum</taxon>
        <taxon>Nitrospirillum viridazoti</taxon>
    </lineage>
</organism>
<evidence type="ECO:0000259" key="2">
    <source>
        <dbReference type="Pfam" id="PF13302"/>
    </source>
</evidence>
<keyword evidence="4" id="KW-1185">Reference proteome</keyword>
<feature type="region of interest" description="Disordered" evidence="1">
    <location>
        <begin position="1"/>
        <end position="27"/>
    </location>
</feature>
<dbReference type="RefSeq" id="WP_088873703.1">
    <property type="nucleotide sequence ID" value="NZ_CP022111.1"/>
</dbReference>
<evidence type="ECO:0000256" key="1">
    <source>
        <dbReference type="SAM" id="MobiDB-lite"/>
    </source>
</evidence>
<dbReference type="Proteomes" id="UP000197153">
    <property type="component" value="Chromosome 2"/>
</dbReference>
<dbReference type="KEGG" id="nao:Y958_20360"/>
<dbReference type="InterPro" id="IPR016181">
    <property type="entry name" value="Acyl_CoA_acyltransferase"/>
</dbReference>
<dbReference type="EMBL" id="CP022111">
    <property type="protein sequence ID" value="ASG23189.1"/>
    <property type="molecule type" value="Genomic_DNA"/>
</dbReference>
<gene>
    <name evidence="3" type="ORF">Y958_20360</name>
</gene>
<dbReference type="Pfam" id="PF13302">
    <property type="entry name" value="Acetyltransf_3"/>
    <property type="match status" value="1"/>
</dbReference>
<keyword evidence="3" id="KW-0808">Transferase</keyword>
<dbReference type="InterPro" id="IPR051908">
    <property type="entry name" value="Ribosomal_N-acetyltransferase"/>
</dbReference>
<feature type="domain" description="N-acetyltransferase" evidence="2">
    <location>
        <begin position="41"/>
        <end position="177"/>
    </location>
</feature>
<protein>
    <submittedName>
        <fullName evidence="3">GNAT family N-acetyltransferase</fullName>
    </submittedName>
</protein>
<dbReference type="AlphaFoldDB" id="A0A248JX78"/>
<dbReference type="SUPFAM" id="SSF55729">
    <property type="entry name" value="Acyl-CoA N-acyltransferases (Nat)"/>
    <property type="match status" value="1"/>
</dbReference>
<dbReference type="GO" id="GO:1990189">
    <property type="term" value="F:protein N-terminal-serine acetyltransferase activity"/>
    <property type="evidence" value="ECO:0007669"/>
    <property type="project" value="TreeGrafter"/>
</dbReference>
<proteinExistence type="predicted"/>
<reference evidence="3 4" key="1">
    <citation type="submission" date="2017-06" db="EMBL/GenBank/DDBJ databases">
        <title>Complete genome sequence of Nitrospirillum amazonense strain CBAmC, an endophytic nitrogen-fixing and plant growth-promoting bacterium, isolated from sugarcane.</title>
        <authorList>
            <person name="Schwab S."/>
            <person name="dos Santos Teixeira K.R."/>
            <person name="Simoes Araujo J.L."/>
            <person name="Soares Vidal M."/>
            <person name="Borges de Freitas H.R."/>
            <person name="Rivello Crivelaro A.L."/>
            <person name="Bueno de Camargo Nunes A."/>
            <person name="dos Santos C.M."/>
            <person name="Palmeira da Silva Rosa D."/>
            <person name="da Silva Padilha D."/>
            <person name="da Silva E."/>
            <person name="Araujo Terra L."/>
            <person name="Soares Mendes V."/>
            <person name="Farinelli L."/>
            <person name="Magalhaes Cruz L."/>
            <person name="Baldani J.I."/>
        </authorList>
    </citation>
    <scope>NUCLEOTIDE SEQUENCE [LARGE SCALE GENOMIC DNA]</scope>
    <source>
        <strain evidence="3 4">CBAmC</strain>
    </source>
</reference>
<accession>A0A248JX78</accession>
<dbReference type="Gene3D" id="3.40.630.30">
    <property type="match status" value="1"/>
</dbReference>
<dbReference type="GO" id="GO:0008999">
    <property type="term" value="F:protein-N-terminal-alanine acetyltransferase activity"/>
    <property type="evidence" value="ECO:0007669"/>
    <property type="project" value="TreeGrafter"/>
</dbReference>
<feature type="compositionally biased region" description="Pro residues" evidence="1">
    <location>
        <begin position="9"/>
        <end position="19"/>
    </location>
</feature>
<name>A0A248JX78_9PROT</name>
<dbReference type="InterPro" id="IPR000182">
    <property type="entry name" value="GNAT_dom"/>
</dbReference>
<sequence>MTAAAMTAPSPPPLTPNLPRPALTTDRLPGRTVDLERIDLDRHAPGLWLAIGQHAGLWDHIPGGPFADEAAFTQWLRDRLPRPGQTMYAVMDKTGGAPVAAGLLLLLNANPDMGTVEMGLVYGPSLSRKVTGTEGVFLLIDYALGQGAGQSGYRRLEWRCGPPNVASIKAALRYGFTHEGLLRQTLWLKGRNWDSNVFSILDAEWPARRQRLAAWLAPENFTDDGTQIRALAEF</sequence>
<evidence type="ECO:0000313" key="4">
    <source>
        <dbReference type="Proteomes" id="UP000197153"/>
    </source>
</evidence>